<name>D8M0R7_BLAHO</name>
<dbReference type="PANTHER" id="PTHR12475:SF4">
    <property type="entry name" value="PROTEIN THEM6"/>
    <property type="match status" value="1"/>
</dbReference>
<reference evidence="1" key="1">
    <citation type="submission" date="2010-02" db="EMBL/GenBank/DDBJ databases">
        <title>Sequencing and annotation of the Blastocystis hominis genome.</title>
        <authorList>
            <person name="Wincker P."/>
        </authorList>
    </citation>
    <scope>NUCLEOTIDE SEQUENCE</scope>
    <source>
        <strain evidence="1">Singapore isolate B</strain>
    </source>
</reference>
<dbReference type="EMBL" id="FN668644">
    <property type="protein sequence ID" value="CBK21656.2"/>
    <property type="molecule type" value="Genomic_DNA"/>
</dbReference>
<protein>
    <recommendedName>
        <fullName evidence="3">Thioesterase domain-containing protein</fullName>
    </recommendedName>
</protein>
<proteinExistence type="predicted"/>
<dbReference type="CDD" id="cd00586">
    <property type="entry name" value="4HBT"/>
    <property type="match status" value="1"/>
</dbReference>
<dbReference type="Gene3D" id="3.10.129.10">
    <property type="entry name" value="Hotdog Thioesterase"/>
    <property type="match status" value="1"/>
</dbReference>
<dbReference type="RefSeq" id="XP_012895704.1">
    <property type="nucleotide sequence ID" value="XM_013040250.1"/>
</dbReference>
<dbReference type="Proteomes" id="UP000008312">
    <property type="component" value="Unassembled WGS sequence"/>
</dbReference>
<keyword evidence="2" id="KW-1185">Reference proteome</keyword>
<dbReference type="Pfam" id="PF13279">
    <property type="entry name" value="4HBT_2"/>
    <property type="match status" value="1"/>
</dbReference>
<dbReference type="OrthoDB" id="265761at2759"/>
<evidence type="ECO:0000313" key="2">
    <source>
        <dbReference type="Proteomes" id="UP000008312"/>
    </source>
</evidence>
<dbReference type="PANTHER" id="PTHR12475">
    <property type="match status" value="1"/>
</dbReference>
<dbReference type="GeneID" id="24923164"/>
<organism evidence="1">
    <name type="scientific">Blastocystis hominis</name>
    <dbReference type="NCBI Taxonomy" id="12968"/>
    <lineage>
        <taxon>Eukaryota</taxon>
        <taxon>Sar</taxon>
        <taxon>Stramenopiles</taxon>
        <taxon>Bigyra</taxon>
        <taxon>Opalozoa</taxon>
        <taxon>Opalinata</taxon>
        <taxon>Blastocystidae</taxon>
        <taxon>Blastocystis</taxon>
    </lineage>
</organism>
<gene>
    <name evidence="1" type="ORF">GSBLH_T00007040001</name>
</gene>
<dbReference type="AlphaFoldDB" id="D8M0R7"/>
<evidence type="ECO:0008006" key="3">
    <source>
        <dbReference type="Google" id="ProtNLM"/>
    </source>
</evidence>
<accession>D8M0R7</accession>
<dbReference type="SUPFAM" id="SSF54637">
    <property type="entry name" value="Thioesterase/thiol ester dehydrase-isomerase"/>
    <property type="match status" value="1"/>
</dbReference>
<evidence type="ECO:0000313" key="1">
    <source>
        <dbReference type="EMBL" id="CBK21656.2"/>
    </source>
</evidence>
<sequence length="182" mass="20878">MNDEDTMTFRTWFCDIDLYGHMNNGSYNLYCDYGRYALAVRLFGMKWFNNAYCVVSTSHIQYIRSLPLFKKFTLRTSVVAVNGKNVWFRQSFESGGKMYAVANMKMVFLNKNYRSVSGRDALSAFCSEMAANEEWNDDKHSIPECKKLGEQYLALDNGILASSEAIYEKKGLKVRSSHAKSP</sequence>
<dbReference type="InterPro" id="IPR029069">
    <property type="entry name" value="HotDog_dom_sf"/>
</dbReference>
<dbReference type="InParanoid" id="D8M0R7"/>
<dbReference type="InterPro" id="IPR051490">
    <property type="entry name" value="THEM6_lcsJ_thioesterase"/>
</dbReference>